<keyword evidence="2" id="KW-1185">Reference proteome</keyword>
<dbReference type="Proteomes" id="UP001281147">
    <property type="component" value="Unassembled WGS sequence"/>
</dbReference>
<name>A0ACC3NZQ7_9PEZI</name>
<reference evidence="1" key="1">
    <citation type="submission" date="2023-07" db="EMBL/GenBank/DDBJ databases">
        <title>Black Yeasts Isolated from many extreme environments.</title>
        <authorList>
            <person name="Coleine C."/>
            <person name="Stajich J.E."/>
            <person name="Selbmann L."/>
        </authorList>
    </citation>
    <scope>NUCLEOTIDE SEQUENCE</scope>
    <source>
        <strain evidence="1">CCFEE 5714</strain>
    </source>
</reference>
<comment type="caution">
    <text evidence="1">The sequence shown here is derived from an EMBL/GenBank/DDBJ whole genome shotgun (WGS) entry which is preliminary data.</text>
</comment>
<dbReference type="EMBL" id="JAUTXU010000004">
    <property type="protein sequence ID" value="KAK3724724.1"/>
    <property type="molecule type" value="Genomic_DNA"/>
</dbReference>
<protein>
    <submittedName>
        <fullName evidence="1">Uncharacterized protein</fullName>
    </submittedName>
</protein>
<sequence>MSSESWISEFIEAAMADVEANNDEEEATWSIPQTLSVMSPQVTPTSPFNPRTGTDAQTSMPPPPPPPQLRNRTPGKLRQPSRILSSPPRPQLASRRDTYEVEATPEPLATNISSSPTNASPRACGINKKTDLRRPKHFTKPEWEGLELRRQRLFSHVGRIDETLEGMKALAACQGCTEKNANCRTQAKAQAAAGPITTHNELLAENENLHKQLEEVTNAWDGAEDRVTELELENEILRKELEEVRNA</sequence>
<evidence type="ECO:0000313" key="2">
    <source>
        <dbReference type="Proteomes" id="UP001281147"/>
    </source>
</evidence>
<organism evidence="1 2">
    <name type="scientific">Vermiconidia calcicola</name>
    <dbReference type="NCBI Taxonomy" id="1690605"/>
    <lineage>
        <taxon>Eukaryota</taxon>
        <taxon>Fungi</taxon>
        <taxon>Dikarya</taxon>
        <taxon>Ascomycota</taxon>
        <taxon>Pezizomycotina</taxon>
        <taxon>Dothideomycetes</taxon>
        <taxon>Dothideomycetidae</taxon>
        <taxon>Mycosphaerellales</taxon>
        <taxon>Extremaceae</taxon>
        <taxon>Vermiconidia</taxon>
    </lineage>
</organism>
<gene>
    <name evidence="1" type="ORF">LTR37_000772</name>
</gene>
<evidence type="ECO:0000313" key="1">
    <source>
        <dbReference type="EMBL" id="KAK3724724.1"/>
    </source>
</evidence>
<proteinExistence type="predicted"/>
<accession>A0ACC3NZQ7</accession>